<reference evidence="3" key="3">
    <citation type="submission" date="2025-09" db="UniProtKB">
        <authorList>
            <consortium name="Ensembl"/>
        </authorList>
    </citation>
    <scope>IDENTIFICATION</scope>
</reference>
<dbReference type="Gene3D" id="1.20.1280.50">
    <property type="match status" value="1"/>
</dbReference>
<evidence type="ECO:0000259" key="2">
    <source>
        <dbReference type="PROSITE" id="PS50181"/>
    </source>
</evidence>
<dbReference type="GeneTree" id="ENSGT00620000089228"/>
<dbReference type="GO" id="GO:0019005">
    <property type="term" value="C:SCF ubiquitin ligase complex"/>
    <property type="evidence" value="ECO:0007669"/>
    <property type="project" value="UniProtKB-UniRule"/>
</dbReference>
<dbReference type="SMART" id="SM00256">
    <property type="entry name" value="FBOX"/>
    <property type="match status" value="1"/>
</dbReference>
<proteinExistence type="predicted"/>
<keyword evidence="4" id="KW-1185">Reference proteome</keyword>
<organism evidence="3 4">
    <name type="scientific">Esox lucius</name>
    <name type="common">Northern pike</name>
    <dbReference type="NCBI Taxonomy" id="8010"/>
    <lineage>
        <taxon>Eukaryota</taxon>
        <taxon>Metazoa</taxon>
        <taxon>Chordata</taxon>
        <taxon>Craniata</taxon>
        <taxon>Vertebrata</taxon>
        <taxon>Euteleostomi</taxon>
        <taxon>Actinopterygii</taxon>
        <taxon>Neopterygii</taxon>
        <taxon>Teleostei</taxon>
        <taxon>Protacanthopterygii</taxon>
        <taxon>Esociformes</taxon>
        <taxon>Esocidae</taxon>
        <taxon>Esox</taxon>
    </lineage>
</organism>
<feature type="domain" description="F-box" evidence="2">
    <location>
        <begin position="40"/>
        <end position="86"/>
    </location>
</feature>
<dbReference type="AlphaFoldDB" id="A0AAY5KDZ3"/>
<reference evidence="3 4" key="1">
    <citation type="submission" date="2020-02" db="EMBL/GenBank/DDBJ databases">
        <title>Esox lucius (northern pike) genome, fEsoLuc1, primary haplotype.</title>
        <authorList>
            <person name="Myers G."/>
            <person name="Karagic N."/>
            <person name="Meyer A."/>
            <person name="Pippel M."/>
            <person name="Reichard M."/>
            <person name="Winkler S."/>
            <person name="Tracey A."/>
            <person name="Sims Y."/>
            <person name="Howe K."/>
            <person name="Rhie A."/>
            <person name="Formenti G."/>
            <person name="Durbin R."/>
            <person name="Fedrigo O."/>
            <person name="Jarvis E.D."/>
        </authorList>
    </citation>
    <scope>NUCLEOTIDE SEQUENCE [LARGE SCALE GENOMIC DNA]</scope>
</reference>
<dbReference type="InterPro" id="IPR036047">
    <property type="entry name" value="F-box-like_dom_sf"/>
</dbReference>
<dbReference type="Pfam" id="PF12937">
    <property type="entry name" value="F-box-like"/>
    <property type="match status" value="1"/>
</dbReference>
<dbReference type="PROSITE" id="PS50181">
    <property type="entry name" value="FBOX"/>
    <property type="match status" value="1"/>
</dbReference>
<dbReference type="GO" id="GO:0016567">
    <property type="term" value="P:protein ubiquitination"/>
    <property type="evidence" value="ECO:0007669"/>
    <property type="project" value="UniProtKB-UniRule"/>
</dbReference>
<name>A0AAY5KDZ3_ESOLU</name>
<dbReference type="GO" id="GO:0005737">
    <property type="term" value="C:cytoplasm"/>
    <property type="evidence" value="ECO:0007669"/>
    <property type="project" value="UniProtKB-SubCell"/>
</dbReference>
<dbReference type="GeneID" id="105017954"/>
<sequence>MAQTGGSWEVELQGQFSGISATSFEVKQSGQLGYTHGSSHTGLIDLSDEVFILILRRLDPTSLLRLGRTCRTLFRVCSCNSLWTRHFQTSFGVRFATASCSMSAKSAFRLIFMWRTLFRNLHCNRSLQEELFAEVPLPPHKYWIQWLVLEETVPLPSVELPCADIERLWGIEKAVLNCQVQDKVDEEGTVLKFEWKKLYSLALESHGSIAKVFHHVLNRQQSNDHCELEAMFGQYTQYRFQWLFTYWLFRQPVPFDRQLRAIYLQWQNPCAQKVAGWGGTSCDVRYLASLHHITTDFWRGMLARGDETVGIQTLENYFSMCKSLLAWILGRDWGRLKRQKVYKDTLDGVYLLLGREMQEAVVGHERFWQVAKVQMARVCTLEETAVNYVNWKMIETLPYYKLYMVSGNAVYLGHVQAFLRRKRLVHYWISMNENAWVRQLLPGDLYTLLEFDTKISQGSLHGDSMPAQLSRLVWLYLHSGQQLYLEAVKGVVLQCAQASLGHFCNLSSGSLLAVQPH</sequence>
<evidence type="ECO:0000313" key="3">
    <source>
        <dbReference type="Ensembl" id="ENSELUP00000084517.1"/>
    </source>
</evidence>
<keyword evidence="1" id="KW-0963">Cytoplasm</keyword>
<comment type="pathway">
    <text evidence="1">Protein modification; protein ubiquitination.</text>
</comment>
<dbReference type="KEGG" id="els:105017954"/>
<keyword evidence="1" id="KW-0833">Ubl conjugation pathway</keyword>
<dbReference type="Ensembl" id="ENSELUT00000103084.1">
    <property type="protein sequence ID" value="ENSELUP00000084517.1"/>
    <property type="gene ID" value="ENSELUG00000021117.3"/>
</dbReference>
<evidence type="ECO:0000313" key="4">
    <source>
        <dbReference type="Proteomes" id="UP000265140"/>
    </source>
</evidence>
<comment type="function">
    <text evidence="1">Substrate recognition component of a SCF (SKP1-CUL1-F-box protein) E3 ubiquitin-protein ligase complex which mediates the ubiquitination and subsequent proteasomal degradation of target proteins and acts as a regulator of mTOR signaling.</text>
</comment>
<protein>
    <recommendedName>
        <fullName evidence="1">F-box only protein</fullName>
    </recommendedName>
</protein>
<dbReference type="Proteomes" id="UP000265140">
    <property type="component" value="Chromosome 18"/>
</dbReference>
<comment type="subcellular location">
    <subcellularLocation>
        <location evidence="1">Cytoplasm</location>
    </subcellularLocation>
</comment>
<evidence type="ECO:0000256" key="1">
    <source>
        <dbReference type="RuleBase" id="RU369085"/>
    </source>
</evidence>
<dbReference type="GO" id="GO:0031146">
    <property type="term" value="P:SCF-dependent proteasomal ubiquitin-dependent protein catabolic process"/>
    <property type="evidence" value="ECO:0007669"/>
    <property type="project" value="UniProtKB-UniRule"/>
</dbReference>
<dbReference type="InterPro" id="IPR001810">
    <property type="entry name" value="F-box_dom"/>
</dbReference>
<comment type="subunit">
    <text evidence="1">Part of the SCF (SKP1-CUL1-F-box) E3 ubiquitin-protein ligase complex SCF(FBXO9).</text>
</comment>
<dbReference type="SUPFAM" id="SSF81383">
    <property type="entry name" value="F-box domain"/>
    <property type="match status" value="1"/>
</dbReference>
<dbReference type="RefSeq" id="XP_010881326.2">
    <property type="nucleotide sequence ID" value="XM_010883024.4"/>
</dbReference>
<dbReference type="PANTHER" id="PTHR12874">
    <property type="entry name" value="F-BOX ONLY PROTEIN 48-RELATED"/>
    <property type="match status" value="1"/>
</dbReference>
<reference evidence="3" key="2">
    <citation type="submission" date="2025-08" db="UniProtKB">
        <authorList>
            <consortium name="Ensembl"/>
        </authorList>
    </citation>
    <scope>IDENTIFICATION</scope>
</reference>
<accession>A0AAY5KDZ3</accession>
<dbReference type="PANTHER" id="PTHR12874:SF9">
    <property type="entry name" value="F-BOX ONLY PROTEIN 48"/>
    <property type="match status" value="1"/>
</dbReference>